<feature type="transmembrane region" description="Helical" evidence="1">
    <location>
        <begin position="83"/>
        <end position="102"/>
    </location>
</feature>
<dbReference type="EMBL" id="UOET01000465">
    <property type="protein sequence ID" value="VAW30084.1"/>
    <property type="molecule type" value="Genomic_DNA"/>
</dbReference>
<feature type="transmembrane region" description="Helical" evidence="1">
    <location>
        <begin position="51"/>
        <end position="71"/>
    </location>
</feature>
<name>A0A3B0VE27_9ZZZZ</name>
<accession>A0A3B0VE27</accession>
<feature type="transmembrane region" description="Helical" evidence="1">
    <location>
        <begin position="114"/>
        <end position="135"/>
    </location>
</feature>
<proteinExistence type="predicted"/>
<gene>
    <name evidence="2" type="ORF">MNBD_BACTEROID07-1878</name>
</gene>
<organism evidence="2">
    <name type="scientific">hydrothermal vent metagenome</name>
    <dbReference type="NCBI Taxonomy" id="652676"/>
    <lineage>
        <taxon>unclassified sequences</taxon>
        <taxon>metagenomes</taxon>
        <taxon>ecological metagenomes</taxon>
    </lineage>
</organism>
<dbReference type="Gene3D" id="3.40.50.720">
    <property type="entry name" value="NAD(P)-binding Rossmann-like Domain"/>
    <property type="match status" value="1"/>
</dbReference>
<evidence type="ECO:0008006" key="3">
    <source>
        <dbReference type="Google" id="ProtNLM"/>
    </source>
</evidence>
<evidence type="ECO:0000313" key="2">
    <source>
        <dbReference type="EMBL" id="VAW30084.1"/>
    </source>
</evidence>
<keyword evidence="1" id="KW-0812">Transmembrane</keyword>
<keyword evidence="1" id="KW-1133">Transmembrane helix</keyword>
<keyword evidence="1" id="KW-0472">Membrane</keyword>
<protein>
    <recommendedName>
        <fullName evidence="3">Sugar transferase</fullName>
    </recommendedName>
</protein>
<feature type="transmembrane region" description="Helical" evidence="1">
    <location>
        <begin position="12"/>
        <end position="31"/>
    </location>
</feature>
<dbReference type="InterPro" id="IPR051203">
    <property type="entry name" value="Polysaccharide_Synthase-Rel"/>
</dbReference>
<evidence type="ECO:0000256" key="1">
    <source>
        <dbReference type="SAM" id="Phobius"/>
    </source>
</evidence>
<sequence>MNRRLQVTKYVFLDWLSALLAWALFFLYRKISEAPHIFSHLNEIFDDRKFWLGLIFIPLFWLALYLIAGSYRRIYRKARLKELGQTLTSVLIGVIILFFILILDDQVHNYRNYYESFIVLFTLQFGFTYIFRLLLTTQTVRKVHEGEIGFNTLIIGSNGNAESIFQAIMHQEISAGNKFVGFVNVHDREHFKMNRHLPHLGSYNELNNIVKKEQVEEVIIAIERSEKDTIQ</sequence>
<reference evidence="2" key="1">
    <citation type="submission" date="2018-06" db="EMBL/GenBank/DDBJ databases">
        <authorList>
            <person name="Zhirakovskaya E."/>
        </authorList>
    </citation>
    <scope>NUCLEOTIDE SEQUENCE</scope>
</reference>
<dbReference type="Pfam" id="PF13727">
    <property type="entry name" value="CoA_binding_3"/>
    <property type="match status" value="1"/>
</dbReference>
<dbReference type="AlphaFoldDB" id="A0A3B0VE27"/>
<feature type="non-terminal residue" evidence="2">
    <location>
        <position position="231"/>
    </location>
</feature>
<dbReference type="PANTHER" id="PTHR43318">
    <property type="entry name" value="UDP-N-ACETYLGLUCOSAMINE 4,6-DEHYDRATASE"/>
    <property type="match status" value="1"/>
</dbReference>
<dbReference type="PANTHER" id="PTHR43318:SF2">
    <property type="entry name" value="UDP-N-ACETYLGLUCOSAMINE 4,6-DEHYDRATASE (INVERTING)"/>
    <property type="match status" value="1"/>
</dbReference>